<dbReference type="PANTHER" id="PTHR31808:SF9">
    <property type="entry name" value="F21O3.2 PROTEIN"/>
    <property type="match status" value="1"/>
</dbReference>
<dbReference type="AlphaFoldDB" id="A0AAX6HBK6"/>
<dbReference type="PANTHER" id="PTHR31808">
    <property type="entry name" value="EXPRESSED PROTEIN"/>
    <property type="match status" value="1"/>
</dbReference>
<keyword evidence="2" id="KW-1185">Reference proteome</keyword>
<proteinExistence type="predicted"/>
<dbReference type="EMBL" id="JANAVB010011199">
    <property type="protein sequence ID" value="KAJ6837775.1"/>
    <property type="molecule type" value="Genomic_DNA"/>
</dbReference>
<dbReference type="Pfam" id="PF05542">
    <property type="entry name" value="DUF760"/>
    <property type="match status" value="1"/>
</dbReference>
<reference evidence="1" key="2">
    <citation type="submission" date="2023-04" db="EMBL/GenBank/DDBJ databases">
        <authorList>
            <person name="Bruccoleri R.E."/>
            <person name="Oakeley E.J."/>
            <person name="Faust A.-M."/>
            <person name="Dessus-Babus S."/>
            <person name="Altorfer M."/>
            <person name="Burckhardt D."/>
            <person name="Oertli M."/>
            <person name="Naumann U."/>
            <person name="Petersen F."/>
            <person name="Wong J."/>
        </authorList>
    </citation>
    <scope>NUCLEOTIDE SEQUENCE</scope>
    <source>
        <strain evidence="1">GSM-AAB239-AS_SAM_17_03QT</strain>
        <tissue evidence="1">Leaf</tissue>
    </source>
</reference>
<gene>
    <name evidence="1" type="ORF">M6B38_322865</name>
</gene>
<comment type="caution">
    <text evidence="1">The sequence shown here is derived from an EMBL/GenBank/DDBJ whole genome shotgun (WGS) entry which is preliminary data.</text>
</comment>
<dbReference type="InterPro" id="IPR008479">
    <property type="entry name" value="DUF760"/>
</dbReference>
<organism evidence="1 2">
    <name type="scientific">Iris pallida</name>
    <name type="common">Sweet iris</name>
    <dbReference type="NCBI Taxonomy" id="29817"/>
    <lineage>
        <taxon>Eukaryota</taxon>
        <taxon>Viridiplantae</taxon>
        <taxon>Streptophyta</taxon>
        <taxon>Embryophyta</taxon>
        <taxon>Tracheophyta</taxon>
        <taxon>Spermatophyta</taxon>
        <taxon>Magnoliopsida</taxon>
        <taxon>Liliopsida</taxon>
        <taxon>Asparagales</taxon>
        <taxon>Iridaceae</taxon>
        <taxon>Iridoideae</taxon>
        <taxon>Irideae</taxon>
        <taxon>Iris</taxon>
    </lineage>
</organism>
<reference evidence="1" key="1">
    <citation type="journal article" date="2023" name="GigaByte">
        <title>Genome assembly of the bearded iris, Iris pallida Lam.</title>
        <authorList>
            <person name="Bruccoleri R.E."/>
            <person name="Oakeley E.J."/>
            <person name="Faust A.M.E."/>
            <person name="Altorfer M."/>
            <person name="Dessus-Babus S."/>
            <person name="Burckhardt D."/>
            <person name="Oertli M."/>
            <person name="Naumann U."/>
            <person name="Petersen F."/>
            <person name="Wong J."/>
        </authorList>
    </citation>
    <scope>NUCLEOTIDE SEQUENCE</scope>
    <source>
        <strain evidence="1">GSM-AAB239-AS_SAM_17_03QT</strain>
    </source>
</reference>
<evidence type="ECO:0000313" key="2">
    <source>
        <dbReference type="Proteomes" id="UP001140949"/>
    </source>
</evidence>
<protein>
    <submittedName>
        <fullName evidence="1">UV-B-induced protein-like, chloroplastic</fullName>
    </submittedName>
</protein>
<dbReference type="InterPro" id="IPR038925">
    <property type="entry name" value="At3g17800-like"/>
</dbReference>
<evidence type="ECO:0000313" key="1">
    <source>
        <dbReference type="EMBL" id="KAJ6837775.1"/>
    </source>
</evidence>
<dbReference type="Proteomes" id="UP001140949">
    <property type="component" value="Unassembled WGS sequence"/>
</dbReference>
<name>A0AAX6HBK6_IRIPA</name>
<sequence>MLESSGVRVISLRFRSIRSFSPPSASASAWKLLKSMECCARLNLKASPLFERPTLGLPRPAKLGSLNTARPSLEFQGMATFNRSCYFASPRTSSLIALASAESNESKSGSVGTPLEPQTPQGKFLCGILKNQPDIFSFTANKQLEELATSRDSSFARWERSSDSSESYLHKRIAELKELECNIAVQEVMYFLIVHNFYQAKVPMIPNLSKCTNDGRLEIWSTKDEELECVHEPEVLEMVREHLANILRWTGKSDTMVNWTMLKIKKLQLGRFYAASIMYGYFLKSVRLRHRLDLRLPSSHAPLPRFREFHKENLVSLGISVEMESSSLYPTSGKGGKSEKLRGYMMGFDSKTLQICAKLRSQEATNLIENHSWAIFGDPKGEKVTTENDEMVAVSVSGLKRLVLEAVAFGSFLWDAEGHVDSIYRLK</sequence>
<accession>A0AAX6HBK6</accession>